<evidence type="ECO:0000313" key="2">
    <source>
        <dbReference type="Proteomes" id="UP001195769"/>
    </source>
</evidence>
<organism evidence="1 2">
    <name type="scientific">Suillus fuscotomentosus</name>
    <dbReference type="NCBI Taxonomy" id="1912939"/>
    <lineage>
        <taxon>Eukaryota</taxon>
        <taxon>Fungi</taxon>
        <taxon>Dikarya</taxon>
        <taxon>Basidiomycota</taxon>
        <taxon>Agaricomycotina</taxon>
        <taxon>Agaricomycetes</taxon>
        <taxon>Agaricomycetidae</taxon>
        <taxon>Boletales</taxon>
        <taxon>Suillineae</taxon>
        <taxon>Suillaceae</taxon>
        <taxon>Suillus</taxon>
    </lineage>
</organism>
<dbReference type="EMBL" id="JABBWK010000050">
    <property type="protein sequence ID" value="KAG1897041.1"/>
    <property type="molecule type" value="Genomic_DNA"/>
</dbReference>
<evidence type="ECO:0000313" key="1">
    <source>
        <dbReference type="EMBL" id="KAG1897041.1"/>
    </source>
</evidence>
<comment type="caution">
    <text evidence="1">The sequence shown here is derived from an EMBL/GenBank/DDBJ whole genome shotgun (WGS) entry which is preliminary data.</text>
</comment>
<dbReference type="RefSeq" id="XP_041222617.1">
    <property type="nucleotide sequence ID" value="XM_041373641.1"/>
</dbReference>
<dbReference type="Proteomes" id="UP001195769">
    <property type="component" value="Unassembled WGS sequence"/>
</dbReference>
<dbReference type="GeneID" id="64667939"/>
<gene>
    <name evidence="1" type="ORF">F5891DRAFT_912018</name>
</gene>
<feature type="non-terminal residue" evidence="1">
    <location>
        <position position="72"/>
    </location>
</feature>
<feature type="non-terminal residue" evidence="1">
    <location>
        <position position="1"/>
    </location>
</feature>
<sequence length="72" mass="8036">RECYGAGLLPFHIFCDERAIPEAQRCSVADTRTILTFITSCTSSYAGGTLANYVYTIWAWHTFYMNSLGVSS</sequence>
<accession>A0AAD4HI53</accession>
<name>A0AAD4HI53_9AGAM</name>
<dbReference type="AlphaFoldDB" id="A0AAD4HI53"/>
<reference evidence="1" key="1">
    <citation type="journal article" date="2020" name="New Phytol.">
        <title>Comparative genomics reveals dynamic genome evolution in host specialist ectomycorrhizal fungi.</title>
        <authorList>
            <person name="Lofgren L.A."/>
            <person name="Nguyen N.H."/>
            <person name="Vilgalys R."/>
            <person name="Ruytinx J."/>
            <person name="Liao H.L."/>
            <person name="Branco S."/>
            <person name="Kuo A."/>
            <person name="LaButti K."/>
            <person name="Lipzen A."/>
            <person name="Andreopoulos W."/>
            <person name="Pangilinan J."/>
            <person name="Riley R."/>
            <person name="Hundley H."/>
            <person name="Na H."/>
            <person name="Barry K."/>
            <person name="Grigoriev I.V."/>
            <person name="Stajich J.E."/>
            <person name="Kennedy P.G."/>
        </authorList>
    </citation>
    <scope>NUCLEOTIDE SEQUENCE</scope>
    <source>
        <strain evidence="1">FC203</strain>
    </source>
</reference>
<proteinExistence type="predicted"/>
<protein>
    <submittedName>
        <fullName evidence="1">Uncharacterized protein</fullName>
    </submittedName>
</protein>
<keyword evidence="2" id="KW-1185">Reference proteome</keyword>